<keyword evidence="2" id="KW-1185">Reference proteome</keyword>
<organism evidence="1 2">
    <name type="scientific">Elysia crispata</name>
    <name type="common">lettuce slug</name>
    <dbReference type="NCBI Taxonomy" id="231223"/>
    <lineage>
        <taxon>Eukaryota</taxon>
        <taxon>Metazoa</taxon>
        <taxon>Spiralia</taxon>
        <taxon>Lophotrochozoa</taxon>
        <taxon>Mollusca</taxon>
        <taxon>Gastropoda</taxon>
        <taxon>Heterobranchia</taxon>
        <taxon>Euthyneura</taxon>
        <taxon>Panpulmonata</taxon>
        <taxon>Sacoglossa</taxon>
        <taxon>Placobranchoidea</taxon>
        <taxon>Plakobranchidae</taxon>
        <taxon>Elysia</taxon>
    </lineage>
</organism>
<comment type="caution">
    <text evidence="1">The sequence shown here is derived from an EMBL/GenBank/DDBJ whole genome shotgun (WGS) entry which is preliminary data.</text>
</comment>
<name>A0AAE1AAE5_9GAST</name>
<accession>A0AAE1AAE5</accession>
<dbReference type="EMBL" id="JAWDGP010002325">
    <property type="protein sequence ID" value="KAK3783948.1"/>
    <property type="molecule type" value="Genomic_DNA"/>
</dbReference>
<evidence type="ECO:0000313" key="1">
    <source>
        <dbReference type="EMBL" id="KAK3783948.1"/>
    </source>
</evidence>
<proteinExistence type="predicted"/>
<evidence type="ECO:0000313" key="2">
    <source>
        <dbReference type="Proteomes" id="UP001283361"/>
    </source>
</evidence>
<reference evidence="1" key="1">
    <citation type="journal article" date="2023" name="G3 (Bethesda)">
        <title>A reference genome for the long-term kleptoplast-retaining sea slug Elysia crispata morphotype clarki.</title>
        <authorList>
            <person name="Eastman K.E."/>
            <person name="Pendleton A.L."/>
            <person name="Shaikh M.A."/>
            <person name="Suttiyut T."/>
            <person name="Ogas R."/>
            <person name="Tomko P."/>
            <person name="Gavelis G."/>
            <person name="Widhalm J.R."/>
            <person name="Wisecaver J.H."/>
        </authorList>
    </citation>
    <scope>NUCLEOTIDE SEQUENCE</scope>
    <source>
        <strain evidence="1">ECLA1</strain>
    </source>
</reference>
<gene>
    <name evidence="1" type="ORF">RRG08_049083</name>
</gene>
<dbReference type="Proteomes" id="UP001283361">
    <property type="component" value="Unassembled WGS sequence"/>
</dbReference>
<sequence>MEAMPRHASRILVTGRSPSERSGTLIAMYIHRDRWTHGAPTAHGGPGIPGMAAAIVMEGQRSLTLQAGMSGMQALFGSVCLKCFVPVLATAGISLPRSRFLAGLVPLGLLSMTCRLWLYHRLPKSSRDITVNKSGEMTTKHSLWGQLPGRFGRFKISQDNSRLPILPSYKQRLASSPPQTGDLTSSPESWLHGTRRSRYALITIFPTCLARQSTCVTFQVVLRRSSAHDLWITGICCVWRYFWLRESYRSVTQNSFNDVIEVRLGSTTGCRFFLERFPPGENLTLEVPEGGYVTLPCPRPYSLPEADLVLAGPGGTLLQEGTFRGGECHSLVSSAEIDWVKPWGFTIGS</sequence>
<protein>
    <submittedName>
        <fullName evidence="1">Uncharacterized protein</fullName>
    </submittedName>
</protein>
<dbReference type="AlphaFoldDB" id="A0AAE1AAE5"/>